<keyword evidence="6 8" id="KW-0472">Membrane</keyword>
<protein>
    <submittedName>
        <fullName evidence="9">SMR family transporter</fullName>
    </submittedName>
</protein>
<dbReference type="InterPro" id="IPR000390">
    <property type="entry name" value="Small_drug/metabolite_transptr"/>
</dbReference>
<gene>
    <name evidence="9" type="ORF">R2Q92_09795</name>
</gene>
<evidence type="ECO:0000256" key="3">
    <source>
        <dbReference type="ARBA" id="ARBA00022475"/>
    </source>
</evidence>
<comment type="subcellular location">
    <subcellularLocation>
        <location evidence="1 7">Cell membrane</location>
        <topology evidence="1 7">Multi-pass membrane protein</topology>
    </subcellularLocation>
</comment>
<dbReference type="InterPro" id="IPR045324">
    <property type="entry name" value="Small_multidrug_res"/>
</dbReference>
<accession>A0ABU5N7S0</accession>
<dbReference type="Pfam" id="PF00893">
    <property type="entry name" value="Multi_Drug_Res"/>
    <property type="match status" value="1"/>
</dbReference>
<name>A0ABU5N7S0_9MICO</name>
<dbReference type="Proteomes" id="UP001291912">
    <property type="component" value="Unassembled WGS sequence"/>
</dbReference>
<evidence type="ECO:0000256" key="8">
    <source>
        <dbReference type="SAM" id="Phobius"/>
    </source>
</evidence>
<keyword evidence="2" id="KW-0813">Transport</keyword>
<keyword evidence="5 8" id="KW-1133">Transmembrane helix</keyword>
<reference evidence="9 10" key="1">
    <citation type="submission" date="2023-10" db="EMBL/GenBank/DDBJ databases">
        <title>Microbacterium xanthum sp. nov., isolated from seaweed.</title>
        <authorList>
            <person name="Lee S.D."/>
        </authorList>
    </citation>
    <scope>NUCLEOTIDE SEQUENCE [LARGE SCALE GENOMIC DNA]</scope>
    <source>
        <strain evidence="9 10">KCTC 19124</strain>
    </source>
</reference>
<keyword evidence="10" id="KW-1185">Reference proteome</keyword>
<dbReference type="RefSeq" id="WP_194424618.1">
    <property type="nucleotide sequence ID" value="NZ_BAAAPT010000002.1"/>
</dbReference>
<keyword evidence="4 7" id="KW-0812">Transmembrane</keyword>
<evidence type="ECO:0000256" key="7">
    <source>
        <dbReference type="RuleBase" id="RU003942"/>
    </source>
</evidence>
<organism evidence="9 10">
    <name type="scientific">Microbacterium aquimaris</name>
    <dbReference type="NCBI Taxonomy" id="459816"/>
    <lineage>
        <taxon>Bacteria</taxon>
        <taxon>Bacillati</taxon>
        <taxon>Actinomycetota</taxon>
        <taxon>Actinomycetes</taxon>
        <taxon>Micrococcales</taxon>
        <taxon>Microbacteriaceae</taxon>
        <taxon>Microbacterium</taxon>
    </lineage>
</organism>
<feature type="transmembrane region" description="Helical" evidence="8">
    <location>
        <begin position="56"/>
        <end position="76"/>
    </location>
</feature>
<evidence type="ECO:0000256" key="4">
    <source>
        <dbReference type="ARBA" id="ARBA00022692"/>
    </source>
</evidence>
<comment type="similarity">
    <text evidence="7">Belongs to the drug/metabolite transporter (DMT) superfamily. Small multidrug resistance (SMR) (TC 2.A.7.1) family.</text>
</comment>
<evidence type="ECO:0000313" key="9">
    <source>
        <dbReference type="EMBL" id="MDZ8162133.1"/>
    </source>
</evidence>
<evidence type="ECO:0000256" key="1">
    <source>
        <dbReference type="ARBA" id="ARBA00004651"/>
    </source>
</evidence>
<feature type="transmembrane region" description="Helical" evidence="8">
    <location>
        <begin position="82"/>
        <end position="100"/>
    </location>
</feature>
<dbReference type="SUPFAM" id="SSF103481">
    <property type="entry name" value="Multidrug resistance efflux transporter EmrE"/>
    <property type="match status" value="1"/>
</dbReference>
<evidence type="ECO:0000256" key="5">
    <source>
        <dbReference type="ARBA" id="ARBA00022989"/>
    </source>
</evidence>
<evidence type="ECO:0000313" key="10">
    <source>
        <dbReference type="Proteomes" id="UP001291912"/>
    </source>
</evidence>
<evidence type="ECO:0000256" key="2">
    <source>
        <dbReference type="ARBA" id="ARBA00022448"/>
    </source>
</evidence>
<dbReference type="EMBL" id="JAWJYN010000002">
    <property type="protein sequence ID" value="MDZ8162133.1"/>
    <property type="molecule type" value="Genomic_DNA"/>
</dbReference>
<proteinExistence type="inferred from homology"/>
<comment type="caution">
    <text evidence="9">The sequence shown here is derived from an EMBL/GenBank/DDBJ whole genome shotgun (WGS) entry which is preliminary data.</text>
</comment>
<dbReference type="Gene3D" id="1.10.3730.20">
    <property type="match status" value="1"/>
</dbReference>
<dbReference type="InterPro" id="IPR037185">
    <property type="entry name" value="EmrE-like"/>
</dbReference>
<dbReference type="PANTHER" id="PTHR30561:SF1">
    <property type="entry name" value="MULTIDRUG TRANSPORTER EMRE"/>
    <property type="match status" value="1"/>
</dbReference>
<evidence type="ECO:0000256" key="6">
    <source>
        <dbReference type="ARBA" id="ARBA00023136"/>
    </source>
</evidence>
<dbReference type="PANTHER" id="PTHR30561">
    <property type="entry name" value="SMR FAMILY PROTON-DEPENDENT DRUG EFFLUX TRANSPORTER SUGE"/>
    <property type="match status" value="1"/>
</dbReference>
<feature type="transmembrane region" description="Helical" evidence="8">
    <location>
        <begin position="27"/>
        <end position="49"/>
    </location>
</feature>
<sequence length="132" mass="13724">MTKWLYLVGAIVLEVSATLALRQLVEHAAWIVLVVIGYAGAFLCLALLLRTGAPIGLTYGVWAASGVALTAVLAAVLYGDPLTWLMSLGIAIVIGGVLLVEMGASTHSRQAPATGVIATITPGSTEIPEERR</sequence>
<keyword evidence="3" id="KW-1003">Cell membrane</keyword>